<dbReference type="EMBL" id="BQMJ01000014">
    <property type="protein sequence ID" value="GJQ10300.1"/>
    <property type="molecule type" value="Genomic_DNA"/>
</dbReference>
<evidence type="ECO:0000256" key="3">
    <source>
        <dbReference type="ARBA" id="ARBA00022448"/>
    </source>
</evidence>
<evidence type="ECO:0000256" key="2">
    <source>
        <dbReference type="ARBA" id="ARBA00010992"/>
    </source>
</evidence>
<keyword evidence="11" id="KW-1185">Reference proteome</keyword>
<dbReference type="PRINTS" id="PR00171">
    <property type="entry name" value="SUGRTRNSPORT"/>
</dbReference>
<dbReference type="GO" id="GO:0022857">
    <property type="term" value="F:transmembrane transporter activity"/>
    <property type="evidence" value="ECO:0007669"/>
    <property type="project" value="InterPro"/>
</dbReference>
<dbReference type="PROSITE" id="PS50850">
    <property type="entry name" value="MFS"/>
    <property type="match status" value="1"/>
</dbReference>
<evidence type="ECO:0000256" key="4">
    <source>
        <dbReference type="ARBA" id="ARBA00022692"/>
    </source>
</evidence>
<dbReference type="Gene3D" id="1.20.1250.20">
    <property type="entry name" value="MFS general substrate transporter like domains"/>
    <property type="match status" value="1"/>
</dbReference>
<feature type="transmembrane region" description="Helical" evidence="8">
    <location>
        <begin position="350"/>
        <end position="376"/>
    </location>
</feature>
<feature type="transmembrane region" description="Helical" evidence="8">
    <location>
        <begin position="142"/>
        <end position="164"/>
    </location>
</feature>
<evidence type="ECO:0000313" key="11">
    <source>
        <dbReference type="Proteomes" id="UP001061958"/>
    </source>
</evidence>
<feature type="transmembrane region" description="Helical" evidence="8">
    <location>
        <begin position="12"/>
        <end position="41"/>
    </location>
</feature>
<dbReference type="InterPro" id="IPR005828">
    <property type="entry name" value="MFS_sugar_transport-like"/>
</dbReference>
<dbReference type="PROSITE" id="PS00216">
    <property type="entry name" value="SUGAR_TRANSPORT_1"/>
    <property type="match status" value="1"/>
</dbReference>
<comment type="similarity">
    <text evidence="2 7">Belongs to the major facilitator superfamily. Sugar transporter (TC 2.A.1.1) family.</text>
</comment>
<evidence type="ECO:0000256" key="8">
    <source>
        <dbReference type="SAM" id="Phobius"/>
    </source>
</evidence>
<dbReference type="InterPro" id="IPR036259">
    <property type="entry name" value="MFS_trans_sf"/>
</dbReference>
<feature type="transmembrane region" description="Helical" evidence="8">
    <location>
        <begin position="419"/>
        <end position="438"/>
    </location>
</feature>
<feature type="transmembrane region" description="Helical" evidence="8">
    <location>
        <begin position="83"/>
        <end position="104"/>
    </location>
</feature>
<evidence type="ECO:0000256" key="1">
    <source>
        <dbReference type="ARBA" id="ARBA00004141"/>
    </source>
</evidence>
<organism evidence="10 11">
    <name type="scientific">Galdieria partita</name>
    <dbReference type="NCBI Taxonomy" id="83374"/>
    <lineage>
        <taxon>Eukaryota</taxon>
        <taxon>Rhodophyta</taxon>
        <taxon>Bangiophyceae</taxon>
        <taxon>Galdieriales</taxon>
        <taxon>Galdieriaceae</taxon>
        <taxon>Galdieria</taxon>
    </lineage>
</organism>
<gene>
    <name evidence="10" type="ORF">GpartN1_g2091.t1</name>
</gene>
<accession>A0A9C7UP98</accession>
<keyword evidence="5 8" id="KW-1133">Transmembrane helix</keyword>
<dbReference type="InterPro" id="IPR003663">
    <property type="entry name" value="Sugar/inositol_transpt"/>
</dbReference>
<sequence>MLSVLKQMPWKLHLVLVVGTFGGSVVGIDTALVGGAQLFFIKRFNLDASLQGLTIAATLLGALLGSFLSTLLNSLIGRRGSMFLAGLDAIVAGLIEAFSNIWGVLLFGRLVLGVSFGVFTSTIPVFLSECAPTEIRGVFTTVYQVAYVFGYFIGFVVDVIFVNISHGWRFMLGAVILPATVDVIALFFSCESPRWLLSKGRLEKAKNSLYQLRNSEEIALRDLELMSNFIDKERQAAKSQPSFIRIVQDKPSVRRALMLGLALQIAQQFSGVNAVMFYFDYVLQLAGLSDSRSIEISLALGFGTVIFGLPTFWLVDRVGRRILLLSTMPFVAITLWMCGFSFFGDKQVRLALNITGTLLFRLFLGPGIGPMPWVITAEIYPWQIRTQCLTLNSFCSYMLNFVVSFSWPTMLKTMHAQGAFGFFGGFTIFSTVFIFLFLPETKGLEMEATHQLFEESFFQIAKKHVEEIPKAFGKMINRNAKCRDDDNQNETAKMEDNRIGNLTTEAASSLAAKSTKKHSIEAEQMNDFERTEISKHLDQTCT</sequence>
<proteinExistence type="inferred from homology"/>
<feature type="transmembrane region" description="Helical" evidence="8">
    <location>
        <begin position="110"/>
        <end position="130"/>
    </location>
</feature>
<evidence type="ECO:0000256" key="5">
    <source>
        <dbReference type="ARBA" id="ARBA00022989"/>
    </source>
</evidence>
<keyword evidence="3 7" id="KW-0813">Transport</keyword>
<feature type="transmembrane region" description="Helical" evidence="8">
    <location>
        <begin position="322"/>
        <end position="344"/>
    </location>
</feature>
<dbReference type="SUPFAM" id="SSF103473">
    <property type="entry name" value="MFS general substrate transporter"/>
    <property type="match status" value="1"/>
</dbReference>
<dbReference type="Pfam" id="PF00083">
    <property type="entry name" value="Sugar_tr"/>
    <property type="match status" value="1"/>
</dbReference>
<dbReference type="PROSITE" id="PS00217">
    <property type="entry name" value="SUGAR_TRANSPORT_2"/>
    <property type="match status" value="1"/>
</dbReference>
<reference evidence="10" key="2">
    <citation type="submission" date="2022-01" db="EMBL/GenBank/DDBJ databases">
        <authorList>
            <person name="Hirooka S."/>
            <person name="Miyagishima S.Y."/>
        </authorList>
    </citation>
    <scope>NUCLEOTIDE SEQUENCE</scope>
    <source>
        <strain evidence="10">NBRC 102759</strain>
    </source>
</reference>
<dbReference type="Proteomes" id="UP001061958">
    <property type="component" value="Unassembled WGS sequence"/>
</dbReference>
<dbReference type="PANTHER" id="PTHR48020">
    <property type="entry name" value="PROTON MYO-INOSITOL COTRANSPORTER"/>
    <property type="match status" value="1"/>
</dbReference>
<feature type="transmembrane region" description="Helical" evidence="8">
    <location>
        <begin position="256"/>
        <end position="276"/>
    </location>
</feature>
<evidence type="ECO:0000259" key="9">
    <source>
        <dbReference type="PROSITE" id="PS50850"/>
    </source>
</evidence>
<name>A0A9C7UP98_9RHOD</name>
<dbReference type="InterPro" id="IPR050814">
    <property type="entry name" value="Myo-inositol_Transporter"/>
</dbReference>
<feature type="transmembrane region" description="Helical" evidence="8">
    <location>
        <begin position="296"/>
        <end position="315"/>
    </location>
</feature>
<dbReference type="NCBIfam" id="TIGR00879">
    <property type="entry name" value="SP"/>
    <property type="match status" value="1"/>
</dbReference>
<dbReference type="InterPro" id="IPR020846">
    <property type="entry name" value="MFS_dom"/>
</dbReference>
<dbReference type="OrthoDB" id="6339427at2759"/>
<evidence type="ECO:0000313" key="10">
    <source>
        <dbReference type="EMBL" id="GJQ10300.1"/>
    </source>
</evidence>
<evidence type="ECO:0000256" key="6">
    <source>
        <dbReference type="ARBA" id="ARBA00023136"/>
    </source>
</evidence>
<dbReference type="GO" id="GO:0016020">
    <property type="term" value="C:membrane"/>
    <property type="evidence" value="ECO:0007669"/>
    <property type="project" value="UniProtKB-SubCell"/>
</dbReference>
<feature type="transmembrane region" description="Helical" evidence="8">
    <location>
        <begin position="53"/>
        <end position="76"/>
    </location>
</feature>
<comment type="subcellular location">
    <subcellularLocation>
        <location evidence="1">Membrane</location>
        <topology evidence="1">Multi-pass membrane protein</topology>
    </subcellularLocation>
</comment>
<dbReference type="InterPro" id="IPR005829">
    <property type="entry name" value="Sugar_transporter_CS"/>
</dbReference>
<dbReference type="AlphaFoldDB" id="A0A9C7UP98"/>
<feature type="domain" description="Major facilitator superfamily (MFS) profile" evidence="9">
    <location>
        <begin position="15"/>
        <end position="442"/>
    </location>
</feature>
<keyword evidence="6 8" id="KW-0472">Membrane</keyword>
<keyword evidence="4 8" id="KW-0812">Transmembrane</keyword>
<feature type="transmembrane region" description="Helical" evidence="8">
    <location>
        <begin position="388"/>
        <end position="407"/>
    </location>
</feature>
<protein>
    <recommendedName>
        <fullName evidence="9">Major facilitator superfamily (MFS) profile domain-containing protein</fullName>
    </recommendedName>
</protein>
<evidence type="ECO:0000256" key="7">
    <source>
        <dbReference type="RuleBase" id="RU003346"/>
    </source>
</evidence>
<dbReference type="PANTHER" id="PTHR48020:SF12">
    <property type="entry name" value="PROTON MYO-INOSITOL COTRANSPORTER"/>
    <property type="match status" value="1"/>
</dbReference>
<reference evidence="10" key="1">
    <citation type="journal article" date="2022" name="Proc. Natl. Acad. Sci. U.S.A.">
        <title>Life cycle and functional genomics of the unicellular red alga Galdieria for elucidating algal and plant evolution and industrial use.</title>
        <authorList>
            <person name="Hirooka S."/>
            <person name="Itabashi T."/>
            <person name="Ichinose T.M."/>
            <person name="Onuma R."/>
            <person name="Fujiwara T."/>
            <person name="Yamashita S."/>
            <person name="Jong L.W."/>
            <person name="Tomita R."/>
            <person name="Iwane A.H."/>
            <person name="Miyagishima S.Y."/>
        </authorList>
    </citation>
    <scope>NUCLEOTIDE SEQUENCE</scope>
    <source>
        <strain evidence="10">NBRC 102759</strain>
    </source>
</reference>
<comment type="caution">
    <text evidence="10">The sequence shown here is derived from an EMBL/GenBank/DDBJ whole genome shotgun (WGS) entry which is preliminary data.</text>
</comment>
<feature type="transmembrane region" description="Helical" evidence="8">
    <location>
        <begin position="170"/>
        <end position="190"/>
    </location>
</feature>